<proteinExistence type="predicted"/>
<dbReference type="InterPro" id="IPR001623">
    <property type="entry name" value="DnaJ_domain"/>
</dbReference>
<keyword evidence="2" id="KW-0175">Coiled coil</keyword>
<organism evidence="5 6">
    <name type="scientific">Dinothrombium tinctorium</name>
    <dbReference type="NCBI Taxonomy" id="1965070"/>
    <lineage>
        <taxon>Eukaryota</taxon>
        <taxon>Metazoa</taxon>
        <taxon>Ecdysozoa</taxon>
        <taxon>Arthropoda</taxon>
        <taxon>Chelicerata</taxon>
        <taxon>Arachnida</taxon>
        <taxon>Acari</taxon>
        <taxon>Acariformes</taxon>
        <taxon>Trombidiformes</taxon>
        <taxon>Prostigmata</taxon>
        <taxon>Anystina</taxon>
        <taxon>Parasitengona</taxon>
        <taxon>Trombidioidea</taxon>
        <taxon>Trombidiidae</taxon>
        <taxon>Dinothrombium</taxon>
    </lineage>
</organism>
<dbReference type="PANTHER" id="PTHR44144:SF1">
    <property type="entry name" value="DNAJ HOMOLOG SUBFAMILY C MEMBER 9"/>
    <property type="match status" value="1"/>
</dbReference>
<comment type="caution">
    <text evidence="5">The sequence shown here is derived from an EMBL/GenBank/DDBJ whole genome shotgun (WGS) entry which is preliminary data.</text>
</comment>
<dbReference type="CDD" id="cd06257">
    <property type="entry name" value="DnaJ"/>
    <property type="match status" value="1"/>
</dbReference>
<dbReference type="SMART" id="SM00271">
    <property type="entry name" value="DnaJ"/>
    <property type="match status" value="1"/>
</dbReference>
<keyword evidence="1" id="KW-0597">Phosphoprotein</keyword>
<dbReference type="PROSITE" id="PS50076">
    <property type="entry name" value="DNAJ_2"/>
    <property type="match status" value="1"/>
</dbReference>
<reference evidence="5 6" key="1">
    <citation type="journal article" date="2018" name="Gigascience">
        <title>Genomes of trombidid mites reveal novel predicted allergens and laterally-transferred genes associated with secondary metabolism.</title>
        <authorList>
            <person name="Dong X."/>
            <person name="Chaisiri K."/>
            <person name="Xia D."/>
            <person name="Armstrong S.D."/>
            <person name="Fang Y."/>
            <person name="Donnelly M.J."/>
            <person name="Kadowaki T."/>
            <person name="McGarry J.W."/>
            <person name="Darby A.C."/>
            <person name="Makepeace B.L."/>
        </authorList>
    </citation>
    <scope>NUCLEOTIDE SEQUENCE [LARGE SCALE GENOMIC DNA]</scope>
    <source>
        <strain evidence="5">UoL-WK</strain>
    </source>
</reference>
<dbReference type="STRING" id="1965070.A0A443QUB9"/>
<dbReference type="SUPFAM" id="SSF46565">
    <property type="entry name" value="Chaperone J-domain"/>
    <property type="match status" value="1"/>
</dbReference>
<evidence type="ECO:0000313" key="5">
    <source>
        <dbReference type="EMBL" id="RWS06627.1"/>
    </source>
</evidence>
<dbReference type="InterPro" id="IPR036869">
    <property type="entry name" value="J_dom_sf"/>
</dbReference>
<keyword evidence="6" id="KW-1185">Reference proteome</keyword>
<dbReference type="Pfam" id="PF00226">
    <property type="entry name" value="DnaJ"/>
    <property type="match status" value="1"/>
</dbReference>
<feature type="region of interest" description="Disordered" evidence="3">
    <location>
        <begin position="239"/>
        <end position="258"/>
    </location>
</feature>
<dbReference type="PRINTS" id="PR00625">
    <property type="entry name" value="JDOMAIN"/>
</dbReference>
<dbReference type="InterPro" id="IPR056453">
    <property type="entry name" value="HTH_DNAJC9"/>
</dbReference>
<evidence type="ECO:0000256" key="3">
    <source>
        <dbReference type="SAM" id="MobiDB-lite"/>
    </source>
</evidence>
<dbReference type="AlphaFoldDB" id="A0A443QUB9"/>
<dbReference type="Gene3D" id="1.10.287.110">
    <property type="entry name" value="DnaJ domain"/>
    <property type="match status" value="1"/>
</dbReference>
<feature type="domain" description="J" evidence="4">
    <location>
        <begin position="15"/>
        <end position="85"/>
    </location>
</feature>
<sequence>MGFGEDCEQYFATRNLYEILEVERDASEAAIKKAFRKLSLKHHPDRFQDADESQKADITRRFQVLAKAHFVLNDKEKRAIYDETGIVVDEDTFGDDVDWMDYWRVLFPRITIKDIESFFAKYIDSEEEKQDLITIYNRFKGNMDLIAESMIGFDEQRTRQMIETLIANKEVPEFDAFTKEPESKRLKRKKRFDKEAKEAEKEAAKESAQMNDLVRAIQLKNKSNFDDLVSRLEDKYAKRHYEKKDKKVPKSTIKKQRK</sequence>
<protein>
    <submittedName>
        <fullName evidence="5">DnaJ-like protein subfamily C member 9</fullName>
    </submittedName>
</protein>
<dbReference type="InterPro" id="IPR052594">
    <property type="entry name" value="J_domain-containing_protein"/>
</dbReference>
<dbReference type="OrthoDB" id="110024at2759"/>
<evidence type="ECO:0000259" key="4">
    <source>
        <dbReference type="PROSITE" id="PS50076"/>
    </source>
</evidence>
<gene>
    <name evidence="5" type="ORF">B4U79_10351</name>
</gene>
<dbReference type="GO" id="GO:0005634">
    <property type="term" value="C:nucleus"/>
    <property type="evidence" value="ECO:0007669"/>
    <property type="project" value="TreeGrafter"/>
</dbReference>
<dbReference type="FunFam" id="1.10.287.110:FF:000035">
    <property type="entry name" value="DnaJ homolog subfamily C member 9"/>
    <property type="match status" value="1"/>
</dbReference>
<name>A0A443QUB9_9ACAR</name>
<dbReference type="GO" id="GO:0005737">
    <property type="term" value="C:cytoplasm"/>
    <property type="evidence" value="ECO:0007669"/>
    <property type="project" value="TreeGrafter"/>
</dbReference>
<accession>A0A443QUB9</accession>
<dbReference type="EMBL" id="NCKU01003983">
    <property type="protein sequence ID" value="RWS06627.1"/>
    <property type="molecule type" value="Genomic_DNA"/>
</dbReference>
<dbReference type="GO" id="GO:0031072">
    <property type="term" value="F:heat shock protein binding"/>
    <property type="evidence" value="ECO:0007669"/>
    <property type="project" value="TreeGrafter"/>
</dbReference>
<dbReference type="Pfam" id="PF23302">
    <property type="entry name" value="HTH_DNAJC9"/>
    <property type="match status" value="1"/>
</dbReference>
<evidence type="ECO:0000313" key="6">
    <source>
        <dbReference type="Proteomes" id="UP000285301"/>
    </source>
</evidence>
<dbReference type="PANTHER" id="PTHR44144">
    <property type="entry name" value="DNAJ HOMOLOG SUBFAMILY C MEMBER 9"/>
    <property type="match status" value="1"/>
</dbReference>
<feature type="coiled-coil region" evidence="2">
    <location>
        <begin position="189"/>
        <end position="216"/>
    </location>
</feature>
<evidence type="ECO:0000256" key="2">
    <source>
        <dbReference type="SAM" id="Coils"/>
    </source>
</evidence>
<dbReference type="Proteomes" id="UP000285301">
    <property type="component" value="Unassembled WGS sequence"/>
</dbReference>
<evidence type="ECO:0000256" key="1">
    <source>
        <dbReference type="ARBA" id="ARBA00022553"/>
    </source>
</evidence>